<comment type="similarity">
    <text evidence="3 10">Belongs to the COX11/CtaG family.</text>
</comment>
<evidence type="ECO:0000256" key="10">
    <source>
        <dbReference type="HAMAP-Rule" id="MF_00155"/>
    </source>
</evidence>
<dbReference type="HAMAP" id="MF_00155">
    <property type="entry name" value="CtaG"/>
    <property type="match status" value="1"/>
</dbReference>
<feature type="region of interest" description="Disordered" evidence="11">
    <location>
        <begin position="199"/>
        <end position="223"/>
    </location>
</feature>
<dbReference type="PANTHER" id="PTHR21320:SF3">
    <property type="entry name" value="CYTOCHROME C OXIDASE ASSEMBLY PROTEIN COX11, MITOCHONDRIAL-RELATED"/>
    <property type="match status" value="1"/>
</dbReference>
<accession>A0A1I5EPW5</accession>
<evidence type="ECO:0000256" key="11">
    <source>
        <dbReference type="SAM" id="MobiDB-lite"/>
    </source>
</evidence>
<proteinExistence type="inferred from homology"/>
<comment type="subcellular location">
    <subcellularLocation>
        <location evidence="2 10">Cell inner membrane</location>
        <topology evidence="2 10">Single-pass type II membrane protein</topology>
        <orientation evidence="2 10">Periplasmic side</orientation>
    </subcellularLocation>
</comment>
<evidence type="ECO:0000256" key="8">
    <source>
        <dbReference type="ARBA" id="ARBA00023008"/>
    </source>
</evidence>
<reference evidence="13 14" key="1">
    <citation type="submission" date="2016-10" db="EMBL/GenBank/DDBJ databases">
        <authorList>
            <person name="de Groot N.N."/>
        </authorList>
    </citation>
    <scope>NUCLEOTIDE SEQUENCE [LARGE SCALE GENOMIC DNA]</scope>
    <source>
        <strain evidence="13 14">CGMCC 1.9157</strain>
    </source>
</reference>
<feature type="topological domain" description="Periplasmic" evidence="10">
    <location>
        <begin position="46"/>
        <end position="223"/>
    </location>
</feature>
<keyword evidence="14" id="KW-1185">Reference proteome</keyword>
<dbReference type="OrthoDB" id="9804841at2"/>
<dbReference type="STRING" id="655353.SAMN04488056_103289"/>
<evidence type="ECO:0000256" key="1">
    <source>
        <dbReference type="ARBA" id="ARBA00004007"/>
    </source>
</evidence>
<dbReference type="PIRSF" id="PIRSF005413">
    <property type="entry name" value="COX11"/>
    <property type="match status" value="1"/>
</dbReference>
<dbReference type="PANTHER" id="PTHR21320">
    <property type="entry name" value="CYTOCHROME C OXIDASE ASSEMBLY PROTEIN COX11-RELATED"/>
    <property type="match status" value="1"/>
</dbReference>
<dbReference type="FunFam" id="2.60.370.10:FF:000001">
    <property type="entry name" value="COX11 cytochrome c oxidase assembly homolog"/>
    <property type="match status" value="1"/>
</dbReference>
<keyword evidence="10" id="KW-1003">Cell membrane</keyword>
<dbReference type="GO" id="GO:0005507">
    <property type="term" value="F:copper ion binding"/>
    <property type="evidence" value="ECO:0007669"/>
    <property type="project" value="InterPro"/>
</dbReference>
<evidence type="ECO:0000256" key="3">
    <source>
        <dbReference type="ARBA" id="ARBA00009620"/>
    </source>
</evidence>
<dbReference type="NCBIfam" id="NF003465">
    <property type="entry name" value="PRK05089.1"/>
    <property type="match status" value="1"/>
</dbReference>
<keyword evidence="6 10" id="KW-0735">Signal-anchor</keyword>
<evidence type="ECO:0000313" key="14">
    <source>
        <dbReference type="Proteomes" id="UP000199236"/>
    </source>
</evidence>
<dbReference type="GO" id="GO:0008535">
    <property type="term" value="P:respiratory chain complex IV assembly"/>
    <property type="evidence" value="ECO:0007669"/>
    <property type="project" value="UniProtKB-UniRule"/>
</dbReference>
<evidence type="ECO:0000256" key="5">
    <source>
        <dbReference type="ARBA" id="ARBA00022692"/>
    </source>
</evidence>
<evidence type="ECO:0000256" key="9">
    <source>
        <dbReference type="ARBA" id="ARBA00023136"/>
    </source>
</evidence>
<keyword evidence="8 10" id="KW-0186">Copper</keyword>
<evidence type="ECO:0000256" key="7">
    <source>
        <dbReference type="ARBA" id="ARBA00022989"/>
    </source>
</evidence>
<dbReference type="Proteomes" id="UP000199236">
    <property type="component" value="Unassembled WGS sequence"/>
</dbReference>
<evidence type="ECO:0000256" key="4">
    <source>
        <dbReference type="ARBA" id="ARBA00015384"/>
    </source>
</evidence>
<evidence type="ECO:0000256" key="2">
    <source>
        <dbReference type="ARBA" id="ARBA00004382"/>
    </source>
</evidence>
<dbReference type="Gene3D" id="2.60.370.10">
    <property type="entry name" value="Ctag/Cox11"/>
    <property type="match status" value="1"/>
</dbReference>
<protein>
    <recommendedName>
        <fullName evidence="4 10">Cytochrome c oxidase assembly protein CtaG</fullName>
    </recommendedName>
</protein>
<feature type="topological domain" description="Cytoplasmic" evidence="10">
    <location>
        <begin position="1"/>
        <end position="22"/>
    </location>
</feature>
<evidence type="ECO:0000256" key="12">
    <source>
        <dbReference type="SAM" id="Phobius"/>
    </source>
</evidence>
<name>A0A1I5EPW5_9HYPH</name>
<dbReference type="InterPro" id="IPR023471">
    <property type="entry name" value="CtaG/Cox11_dom_sf"/>
</dbReference>
<keyword evidence="9 10" id="KW-0472">Membrane</keyword>
<feature type="transmembrane region" description="Helical" evidence="12">
    <location>
        <begin position="27"/>
        <end position="46"/>
    </location>
</feature>
<comment type="function">
    <text evidence="1 10">Exerts its effect at some terminal stage of cytochrome c oxidase synthesis, probably by being involved in the insertion of the copper B into subunit I.</text>
</comment>
<sequence length="223" mass="23640">MSAHIEPNIENDGKAKPADNARANLRLAYGLLGFVGIMVGMAYAAVPLYSLFCQVTGYGGTTQAANAAPSAAIAREMTVRFDANVSGGLNWSFRPETKPVTLKVGETGEASYLVVNTGSSPSAGTATFNVTPQAAGAYFNKLECFCFTEQTVKAGETSHMPVIFFIDPDIDKNPELKTIDTITLSYTFFPLEKEPADKAANLRGSTETSDKTLTRFGGGADNG</sequence>
<keyword evidence="10" id="KW-0997">Cell inner membrane</keyword>
<dbReference type="RefSeq" id="WP_090070958.1">
    <property type="nucleotide sequence ID" value="NZ_FOVR01000003.1"/>
</dbReference>
<dbReference type="AlphaFoldDB" id="A0A1I5EPW5"/>
<evidence type="ECO:0000256" key="6">
    <source>
        <dbReference type="ARBA" id="ARBA00022968"/>
    </source>
</evidence>
<keyword evidence="7 10" id="KW-1133">Transmembrane helix</keyword>
<dbReference type="InterPro" id="IPR007533">
    <property type="entry name" value="Cyt_c_oxidase_assmbl_CtaG"/>
</dbReference>
<gene>
    <name evidence="10" type="primary">ctaG</name>
    <name evidence="13" type="ORF">SAMN04488056_103289</name>
</gene>
<dbReference type="SUPFAM" id="SSF110111">
    <property type="entry name" value="Ctag/Cox11"/>
    <property type="match status" value="1"/>
</dbReference>
<dbReference type="EMBL" id="FOVR01000003">
    <property type="protein sequence ID" value="SFO13489.1"/>
    <property type="molecule type" value="Genomic_DNA"/>
</dbReference>
<dbReference type="GO" id="GO:0005886">
    <property type="term" value="C:plasma membrane"/>
    <property type="evidence" value="ECO:0007669"/>
    <property type="project" value="UniProtKB-SubCell"/>
</dbReference>
<keyword evidence="5 10" id="KW-0812">Transmembrane</keyword>
<organism evidence="13 14">
    <name type="scientific">Cohaesibacter marisflavi</name>
    <dbReference type="NCBI Taxonomy" id="655353"/>
    <lineage>
        <taxon>Bacteria</taxon>
        <taxon>Pseudomonadati</taxon>
        <taxon>Pseudomonadota</taxon>
        <taxon>Alphaproteobacteria</taxon>
        <taxon>Hyphomicrobiales</taxon>
        <taxon>Cohaesibacteraceae</taxon>
    </lineage>
</organism>
<evidence type="ECO:0000313" key="13">
    <source>
        <dbReference type="EMBL" id="SFO13489.1"/>
    </source>
</evidence>
<dbReference type="Pfam" id="PF04442">
    <property type="entry name" value="CtaG_Cox11"/>
    <property type="match status" value="1"/>
</dbReference>